<protein>
    <submittedName>
        <fullName evidence="3">ABC transporter substrate-binding protein</fullName>
    </submittedName>
</protein>
<dbReference type="PIRSF" id="PIRSF002741">
    <property type="entry name" value="MppA"/>
    <property type="match status" value="1"/>
</dbReference>
<evidence type="ECO:0000313" key="3">
    <source>
        <dbReference type="EMBL" id="GAA3729019.1"/>
    </source>
</evidence>
<feature type="domain" description="Solute-binding protein family 5" evidence="2">
    <location>
        <begin position="95"/>
        <end position="488"/>
    </location>
</feature>
<evidence type="ECO:0000259" key="2">
    <source>
        <dbReference type="Pfam" id="PF00496"/>
    </source>
</evidence>
<proteinExistence type="predicted"/>
<dbReference type="PROSITE" id="PS51257">
    <property type="entry name" value="PROKAR_LIPOPROTEIN"/>
    <property type="match status" value="1"/>
</dbReference>
<dbReference type="InterPro" id="IPR039424">
    <property type="entry name" value="SBP_5"/>
</dbReference>
<evidence type="ECO:0000313" key="4">
    <source>
        <dbReference type="Proteomes" id="UP001500908"/>
    </source>
</evidence>
<dbReference type="EMBL" id="BAABDD010000002">
    <property type="protein sequence ID" value="GAA3729019.1"/>
    <property type="molecule type" value="Genomic_DNA"/>
</dbReference>
<accession>A0ABP7F629</accession>
<name>A0ABP7F629_9ACTN</name>
<dbReference type="Pfam" id="PF00496">
    <property type="entry name" value="SBP_bac_5"/>
    <property type="match status" value="1"/>
</dbReference>
<dbReference type="CDD" id="cd08506">
    <property type="entry name" value="PBP2_clavulanate_OppA2"/>
    <property type="match status" value="1"/>
</dbReference>
<sequence>MKRRYLKLTALGVAASLGLCACGGTDSGDAAQNEAVDGIVRPTDEQGGTLTFAHSNEFDSMDPGNTYYAANWNFSRFYARRLVTYAQQPGEAGQELVPDLATDLGEVSDDGLTWTYTLKEGVKYQDGSPIVAEHIKYAIARSNFATDVINKGPTYFADLLDEDDYAGPYQDSDLDNFEAIETPDERTIVFHLKEPFGEFDYLATMPQTAPVPPDADTGTQYQTEVVSSGPYQFDGQWQPGSTLTLVRNEHYDPETDPLVRNLPDEIQLSFKQNADDIDNRLLSGDLLVGAAGVGVQTAARGRILRDDNLKARSDNPKTAFLFYFAINPNVAPFDNKACREAVLYGADKTQLQTAFGGPTAGDIATSLLPPVVPGYEEIDPYGTPNHEGDPDKTRAKLAECGHEDGFAANIAYRSDRPAGQKAAEALQASLSEYGITTDLKGYPSGTYTNEQAGSPEFVRQEELGIMIYGWGPDWNSGYGFLSQIVDGDAIKPAGNSNISELDNPEINKLLDEAAQSQDKQRREEIYARIDELAMDSATFLPFANRKVLLYRPEELTNVFVNPNYHMYDYVSLGVAQN</sequence>
<dbReference type="SUPFAM" id="SSF53850">
    <property type="entry name" value="Periplasmic binding protein-like II"/>
    <property type="match status" value="1"/>
</dbReference>
<dbReference type="Gene3D" id="3.10.105.10">
    <property type="entry name" value="Dipeptide-binding Protein, Domain 3"/>
    <property type="match status" value="1"/>
</dbReference>
<organism evidence="3 4">
    <name type="scientific">Salinactinospora qingdaonensis</name>
    <dbReference type="NCBI Taxonomy" id="702744"/>
    <lineage>
        <taxon>Bacteria</taxon>
        <taxon>Bacillati</taxon>
        <taxon>Actinomycetota</taxon>
        <taxon>Actinomycetes</taxon>
        <taxon>Streptosporangiales</taxon>
        <taxon>Nocardiopsidaceae</taxon>
        <taxon>Salinactinospora</taxon>
    </lineage>
</organism>
<evidence type="ECO:0000256" key="1">
    <source>
        <dbReference type="SAM" id="SignalP"/>
    </source>
</evidence>
<dbReference type="PANTHER" id="PTHR30290">
    <property type="entry name" value="PERIPLASMIC BINDING COMPONENT OF ABC TRANSPORTER"/>
    <property type="match status" value="1"/>
</dbReference>
<reference evidence="4" key="1">
    <citation type="journal article" date="2019" name="Int. J. Syst. Evol. Microbiol.">
        <title>The Global Catalogue of Microorganisms (GCM) 10K type strain sequencing project: providing services to taxonomists for standard genome sequencing and annotation.</title>
        <authorList>
            <consortium name="The Broad Institute Genomics Platform"/>
            <consortium name="The Broad Institute Genome Sequencing Center for Infectious Disease"/>
            <person name="Wu L."/>
            <person name="Ma J."/>
        </authorList>
    </citation>
    <scope>NUCLEOTIDE SEQUENCE [LARGE SCALE GENOMIC DNA]</scope>
    <source>
        <strain evidence="4">JCM 17137</strain>
    </source>
</reference>
<keyword evidence="1" id="KW-0732">Signal</keyword>
<feature type="chain" id="PRO_5047400270" evidence="1">
    <location>
        <begin position="22"/>
        <end position="577"/>
    </location>
</feature>
<comment type="caution">
    <text evidence="3">The sequence shown here is derived from an EMBL/GenBank/DDBJ whole genome shotgun (WGS) entry which is preliminary data.</text>
</comment>
<dbReference type="Gene3D" id="3.40.190.10">
    <property type="entry name" value="Periplasmic binding protein-like II"/>
    <property type="match status" value="1"/>
</dbReference>
<dbReference type="RefSeq" id="WP_344967182.1">
    <property type="nucleotide sequence ID" value="NZ_BAABDD010000002.1"/>
</dbReference>
<dbReference type="InterPro" id="IPR000914">
    <property type="entry name" value="SBP_5_dom"/>
</dbReference>
<keyword evidence="4" id="KW-1185">Reference proteome</keyword>
<dbReference type="InterPro" id="IPR030678">
    <property type="entry name" value="Peptide/Ni-bd"/>
</dbReference>
<gene>
    <name evidence="3" type="ORF">GCM10022402_07120</name>
</gene>
<dbReference type="Proteomes" id="UP001500908">
    <property type="component" value="Unassembled WGS sequence"/>
</dbReference>
<feature type="signal peptide" evidence="1">
    <location>
        <begin position="1"/>
        <end position="21"/>
    </location>
</feature>
<dbReference type="PANTHER" id="PTHR30290:SF83">
    <property type="entry name" value="ABC TRANSPORTER SUBSTRATE-BINDING PROTEIN"/>
    <property type="match status" value="1"/>
</dbReference>